<accession>A0ABT6WWL8</accession>
<dbReference type="EMBL" id="JASCTH010000030">
    <property type="protein sequence ID" value="MDI6104142.1"/>
    <property type="molecule type" value="Genomic_DNA"/>
</dbReference>
<evidence type="ECO:0000313" key="2">
    <source>
        <dbReference type="Proteomes" id="UP001241758"/>
    </source>
</evidence>
<sequence>MSTDTPMGAADTRAQARALSAAAAMAGHAPSIHNTQPWRWRLTGNELNLRLDHSRALDVTDRDSRLAILSCGAALHHALVGLAADGWHTDVARMPDPAYPDHLARLSLDRRIPVSLEARRHRQTIGLRHTDRRPTAAAPVDADNLYAVVAAAESAGTGLHLLHPDQVYGLARDADQAQRAENEDIAWQAELAYWTGGSRPLGSGIPDAAIPDHTTRATVPDRDFGHHGDLPVTGAPGNAATFAILYGPADDEANWLRTGEALSAAWLTATELGLSVLPLSATIEVTVTRERIRLLLAGLGHPHLVLRISAGDPAGSAAARAPRLAAAQVIERGWNGRHT</sequence>
<dbReference type="Proteomes" id="UP001241758">
    <property type="component" value="Unassembled WGS sequence"/>
</dbReference>
<organism evidence="1 2">
    <name type="scientific">Actinoplanes sandaracinus</name>
    <dbReference type="NCBI Taxonomy" id="3045177"/>
    <lineage>
        <taxon>Bacteria</taxon>
        <taxon>Bacillati</taxon>
        <taxon>Actinomycetota</taxon>
        <taxon>Actinomycetes</taxon>
        <taxon>Micromonosporales</taxon>
        <taxon>Micromonosporaceae</taxon>
        <taxon>Actinoplanes</taxon>
    </lineage>
</organism>
<protein>
    <submittedName>
        <fullName evidence="1">Nitroreductase</fullName>
    </submittedName>
</protein>
<keyword evidence="2" id="KW-1185">Reference proteome</keyword>
<dbReference type="InterPro" id="IPR000415">
    <property type="entry name" value="Nitroreductase-like"/>
</dbReference>
<name>A0ABT6WWL8_9ACTN</name>
<dbReference type="SUPFAM" id="SSF55469">
    <property type="entry name" value="FMN-dependent nitroreductase-like"/>
    <property type="match status" value="1"/>
</dbReference>
<dbReference type="NCBIfam" id="NF047509">
    <property type="entry name" value="Rv3131_FMN_oxido"/>
    <property type="match status" value="1"/>
</dbReference>
<proteinExistence type="predicted"/>
<dbReference type="RefSeq" id="WP_282765448.1">
    <property type="nucleotide sequence ID" value="NZ_JASCTH010000030.1"/>
</dbReference>
<reference evidence="1 2" key="1">
    <citation type="submission" date="2023-05" db="EMBL/GenBank/DDBJ databases">
        <title>Actinoplanes sp. NEAU-A12 genome sequencing.</title>
        <authorList>
            <person name="Wang Z.-S."/>
        </authorList>
    </citation>
    <scope>NUCLEOTIDE SEQUENCE [LARGE SCALE GENOMIC DNA]</scope>
    <source>
        <strain evidence="1 2">NEAU-A12</strain>
    </source>
</reference>
<evidence type="ECO:0000313" key="1">
    <source>
        <dbReference type="EMBL" id="MDI6104142.1"/>
    </source>
</evidence>
<gene>
    <name evidence="1" type="ORF">QLQ12_36675</name>
</gene>
<comment type="caution">
    <text evidence="1">The sequence shown here is derived from an EMBL/GenBank/DDBJ whole genome shotgun (WGS) entry which is preliminary data.</text>
</comment>
<dbReference type="Gene3D" id="3.40.109.10">
    <property type="entry name" value="NADH Oxidase"/>
    <property type="match status" value="1"/>
</dbReference>